<comment type="caution">
    <text evidence="3">The sequence shown here is derived from an EMBL/GenBank/DDBJ whole genome shotgun (WGS) entry which is preliminary data.</text>
</comment>
<reference evidence="3" key="2">
    <citation type="submission" date="2004-02" db="EMBL/GenBank/DDBJ databases">
        <authorList>
            <consortium name="Genoscope"/>
            <consortium name="Whitehead Institute Centre for Genome Research"/>
        </authorList>
    </citation>
    <scope>NUCLEOTIDE SEQUENCE</scope>
</reference>
<name>Q4T917_TETNG</name>
<dbReference type="CDD" id="cd06792">
    <property type="entry name" value="PDZ2-PTPN13_FRMPD2-like"/>
    <property type="match status" value="1"/>
</dbReference>
<feature type="domain" description="PDZ" evidence="2">
    <location>
        <begin position="39"/>
        <end position="94"/>
    </location>
</feature>
<gene>
    <name evidence="3" type="ORF">GSTENG00004963001</name>
</gene>
<reference evidence="3" key="1">
    <citation type="journal article" date="2004" name="Nature">
        <title>Genome duplication in the teleost fish Tetraodon nigroviridis reveals the early vertebrate proto-karyotype.</title>
        <authorList>
            <person name="Jaillon O."/>
            <person name="Aury J.-M."/>
            <person name="Brunet F."/>
            <person name="Petit J.-L."/>
            <person name="Stange-Thomann N."/>
            <person name="Mauceli E."/>
            <person name="Bouneau L."/>
            <person name="Fischer C."/>
            <person name="Ozouf-Costaz C."/>
            <person name="Bernot A."/>
            <person name="Nicaud S."/>
            <person name="Jaffe D."/>
            <person name="Fisher S."/>
            <person name="Lutfalla G."/>
            <person name="Dossat C."/>
            <person name="Segurens B."/>
            <person name="Dasilva C."/>
            <person name="Salanoubat M."/>
            <person name="Levy M."/>
            <person name="Boudet N."/>
            <person name="Castellano S."/>
            <person name="Anthouard V."/>
            <person name="Jubin C."/>
            <person name="Castelli V."/>
            <person name="Katinka M."/>
            <person name="Vacherie B."/>
            <person name="Biemont C."/>
            <person name="Skalli Z."/>
            <person name="Cattolico L."/>
            <person name="Poulain J."/>
            <person name="De Berardinis V."/>
            <person name="Cruaud C."/>
            <person name="Duprat S."/>
            <person name="Brottier P."/>
            <person name="Coutanceau J.-P."/>
            <person name="Gouzy J."/>
            <person name="Parra G."/>
            <person name="Lardier G."/>
            <person name="Chapple C."/>
            <person name="McKernan K.J."/>
            <person name="McEwan P."/>
            <person name="Bosak S."/>
            <person name="Kellis M."/>
            <person name="Volff J.-N."/>
            <person name="Guigo R."/>
            <person name="Zody M.C."/>
            <person name="Mesirov J."/>
            <person name="Lindblad-Toh K."/>
            <person name="Birren B."/>
            <person name="Nusbaum C."/>
            <person name="Kahn D."/>
            <person name="Robinson-Rechavi M."/>
            <person name="Laudet V."/>
            <person name="Schachter V."/>
            <person name="Quetier F."/>
            <person name="Saurin W."/>
            <person name="Scarpelli C."/>
            <person name="Wincker P."/>
            <person name="Lander E.S."/>
            <person name="Weissenbach J."/>
            <person name="Roest Crollius H."/>
        </authorList>
    </citation>
    <scope>NUCLEOTIDE SEQUENCE [LARGE SCALE GENOMIC DNA]</scope>
</reference>
<accession>Q4T917</accession>
<feature type="compositionally biased region" description="Low complexity" evidence="1">
    <location>
        <begin position="241"/>
        <end position="253"/>
    </location>
</feature>
<dbReference type="InterPro" id="IPR036034">
    <property type="entry name" value="PDZ_sf"/>
</dbReference>
<sequence length="578" mass="61758">MRSPAFSLRSGSEAPSSLLAARADTPTKLGTSSEREVLCVSLRKDPKLGLGIVIVGEEAVGHFDLGIFVASIVPNGPADRDGRIRPGGRLISLNKSAWNASPSVRQRRSYRTAPRRCSSSSRSQKDGSSLSPPLNCRPQEISLELRKISGSLGLSITACLSNNLSSGRIYIRSLVPGGDAEKERPLPDGDRLLEVDGISFRGFSYQQAVDCLSKTGEVVTLVVERDLLKLPSVSLNADTGSSISNHSGSSASSPQRVDSCLSSGASKSRDIPKEYRFVTKENTQEVTLTKSDGGFGFSFLMCELDPPTRDFGTLVRIKKLFPGQPAQQSGRILEGDVLLAINGQSLKKLTYPAVLKLFKTSPPEVHLTLCRPAPGCSSGDGGCLREHKNPPDASSPVERGASLIDAGGDDSIFLSSQRQIPGIDLLIGLSENTQEVTLTKSDGGFGFSFLMCELDPPTRDFGTLVRIKKLFPGQPAQQSGRILEGDVLLAINGQSLKKLTYPDVAAGTEDASERQSQMCEKLVVKTGKHKNPPDASSPVERGASLIDAGGDDSIFLSSQRQIPGTIKLFFQLSLSTLS</sequence>
<evidence type="ECO:0000259" key="2">
    <source>
        <dbReference type="PROSITE" id="PS50106"/>
    </source>
</evidence>
<evidence type="ECO:0000256" key="1">
    <source>
        <dbReference type="SAM" id="MobiDB-lite"/>
    </source>
</evidence>
<organism evidence="3">
    <name type="scientific">Tetraodon nigroviridis</name>
    <name type="common">Spotted green pufferfish</name>
    <name type="synonym">Chelonodon nigroviridis</name>
    <dbReference type="NCBI Taxonomy" id="99883"/>
    <lineage>
        <taxon>Eukaryota</taxon>
        <taxon>Metazoa</taxon>
        <taxon>Chordata</taxon>
        <taxon>Craniata</taxon>
        <taxon>Vertebrata</taxon>
        <taxon>Euteleostomi</taxon>
        <taxon>Actinopterygii</taxon>
        <taxon>Neopterygii</taxon>
        <taxon>Teleostei</taxon>
        <taxon>Neoteleostei</taxon>
        <taxon>Acanthomorphata</taxon>
        <taxon>Eupercaria</taxon>
        <taxon>Tetraodontiformes</taxon>
        <taxon>Tetradontoidea</taxon>
        <taxon>Tetraodontidae</taxon>
        <taxon>Tetraodon</taxon>
    </lineage>
</organism>
<feature type="compositionally biased region" description="Polar residues" evidence="1">
    <location>
        <begin position="254"/>
        <end position="266"/>
    </location>
</feature>
<dbReference type="EMBL" id="CAAE01007659">
    <property type="protein sequence ID" value="CAF90615.1"/>
    <property type="molecule type" value="Genomic_DNA"/>
</dbReference>
<dbReference type="PROSITE" id="PS50106">
    <property type="entry name" value="PDZ"/>
    <property type="match status" value="4"/>
</dbReference>
<dbReference type="SMART" id="SM00228">
    <property type="entry name" value="PDZ"/>
    <property type="match status" value="4"/>
</dbReference>
<dbReference type="InterPro" id="IPR001478">
    <property type="entry name" value="PDZ"/>
</dbReference>
<feature type="domain" description="PDZ" evidence="2">
    <location>
        <begin position="435"/>
        <end position="504"/>
    </location>
</feature>
<dbReference type="CDD" id="cd06695">
    <property type="entry name" value="PDZ3_PTPN13_FRMPD2-like"/>
    <property type="match status" value="2"/>
</dbReference>
<dbReference type="Pfam" id="PF00595">
    <property type="entry name" value="PDZ"/>
    <property type="match status" value="4"/>
</dbReference>
<dbReference type="Gene3D" id="2.30.42.10">
    <property type="match status" value="4"/>
</dbReference>
<proteinExistence type="predicted"/>
<dbReference type="OrthoDB" id="165498at2759"/>
<protein>
    <submittedName>
        <fullName evidence="3">(spotted green pufferfish) hypothetical protein</fullName>
    </submittedName>
</protein>
<feature type="region of interest" description="Disordered" evidence="1">
    <location>
        <begin position="239"/>
        <end position="267"/>
    </location>
</feature>
<feature type="compositionally biased region" description="Basic residues" evidence="1">
    <location>
        <begin position="105"/>
        <end position="114"/>
    </location>
</feature>
<dbReference type="PANTHER" id="PTHR46900">
    <property type="entry name" value="TYROSINE-PROTEIN PHOSPHATASE NON-RECEPTOR TYPE 13"/>
    <property type="match status" value="1"/>
</dbReference>
<feature type="domain" description="PDZ" evidence="2">
    <location>
        <begin position="285"/>
        <end position="373"/>
    </location>
</feature>
<dbReference type="PANTHER" id="PTHR46900:SF4">
    <property type="entry name" value="FERM AND PDZ DOMAIN CONTAINING 2"/>
    <property type="match status" value="1"/>
</dbReference>
<feature type="domain" description="PDZ" evidence="2">
    <location>
        <begin position="142"/>
        <end position="227"/>
    </location>
</feature>
<feature type="region of interest" description="Disordered" evidence="1">
    <location>
        <begin position="102"/>
        <end position="135"/>
    </location>
</feature>
<dbReference type="SUPFAM" id="SSF50156">
    <property type="entry name" value="PDZ domain-like"/>
    <property type="match status" value="4"/>
</dbReference>
<dbReference type="AlphaFoldDB" id="Q4T917"/>
<evidence type="ECO:0000313" key="3">
    <source>
        <dbReference type="EMBL" id="CAF90615.1"/>
    </source>
</evidence>
<dbReference type="InterPro" id="IPR052074">
    <property type="entry name" value="NonRcpt_TyrProt_Phosphatase"/>
</dbReference>
<feature type="compositionally biased region" description="Low complexity" evidence="1">
    <location>
        <begin position="115"/>
        <end position="131"/>
    </location>
</feature>
<dbReference type="KEGG" id="tng:GSTEN00004963G001"/>